<evidence type="ECO:0000313" key="7">
    <source>
        <dbReference type="EMBL" id="PWA62862.1"/>
    </source>
</evidence>
<dbReference type="AlphaFoldDB" id="A0A2U1MNR0"/>
<comment type="similarity">
    <text evidence="1 5">Belongs to the Frigida family.</text>
</comment>
<evidence type="ECO:0000313" key="8">
    <source>
        <dbReference type="Proteomes" id="UP000245207"/>
    </source>
</evidence>
<dbReference type="OrthoDB" id="1917867at2759"/>
<dbReference type="PANTHER" id="PTHR31791:SF10">
    <property type="entry name" value="FRIGIDA-LIKE PROTEIN"/>
    <property type="match status" value="1"/>
</dbReference>
<keyword evidence="8" id="KW-1185">Reference proteome</keyword>
<accession>A0A2U1MNR0</accession>
<keyword evidence="2 5" id="KW-0217">Developmental protein</keyword>
<dbReference type="Proteomes" id="UP000245207">
    <property type="component" value="Unassembled WGS sequence"/>
</dbReference>
<gene>
    <name evidence="7" type="ORF">CTI12_AA359900</name>
</gene>
<evidence type="ECO:0000256" key="5">
    <source>
        <dbReference type="RuleBase" id="RU364012"/>
    </source>
</evidence>
<dbReference type="PANTHER" id="PTHR31791">
    <property type="entry name" value="FRIGIDA-LIKE PROTEIN 3-RELATED"/>
    <property type="match status" value="1"/>
</dbReference>
<dbReference type="EMBL" id="PKPP01004769">
    <property type="protein sequence ID" value="PWA62862.1"/>
    <property type="molecule type" value="Genomic_DNA"/>
</dbReference>
<feature type="region of interest" description="Disordered" evidence="6">
    <location>
        <begin position="366"/>
        <end position="399"/>
    </location>
</feature>
<reference evidence="7 8" key="1">
    <citation type="journal article" date="2018" name="Mol. Plant">
        <title>The genome of Artemisia annua provides insight into the evolution of Asteraceae family and artemisinin biosynthesis.</title>
        <authorList>
            <person name="Shen Q."/>
            <person name="Zhang L."/>
            <person name="Liao Z."/>
            <person name="Wang S."/>
            <person name="Yan T."/>
            <person name="Shi P."/>
            <person name="Liu M."/>
            <person name="Fu X."/>
            <person name="Pan Q."/>
            <person name="Wang Y."/>
            <person name="Lv Z."/>
            <person name="Lu X."/>
            <person name="Zhang F."/>
            <person name="Jiang W."/>
            <person name="Ma Y."/>
            <person name="Chen M."/>
            <person name="Hao X."/>
            <person name="Li L."/>
            <person name="Tang Y."/>
            <person name="Lv G."/>
            <person name="Zhou Y."/>
            <person name="Sun X."/>
            <person name="Brodelius P.E."/>
            <person name="Rose J.K.C."/>
            <person name="Tang K."/>
        </authorList>
    </citation>
    <scope>NUCLEOTIDE SEQUENCE [LARGE SCALE GENOMIC DNA]</scope>
    <source>
        <strain evidence="8">cv. Huhao1</strain>
        <tissue evidence="7">Leaf</tissue>
    </source>
</reference>
<evidence type="ECO:0000256" key="3">
    <source>
        <dbReference type="ARBA" id="ARBA00022782"/>
    </source>
</evidence>
<evidence type="ECO:0000256" key="2">
    <source>
        <dbReference type="ARBA" id="ARBA00022473"/>
    </source>
</evidence>
<proteinExistence type="inferred from homology"/>
<dbReference type="InterPro" id="IPR012474">
    <property type="entry name" value="Frigida"/>
</dbReference>
<evidence type="ECO:0000256" key="6">
    <source>
        <dbReference type="SAM" id="MobiDB-lite"/>
    </source>
</evidence>
<dbReference type="Pfam" id="PF07899">
    <property type="entry name" value="Frigida"/>
    <property type="match status" value="1"/>
</dbReference>
<sequence length="490" mass="54892">MTIEYPDDRLNNFFKEIESHKTILTTITDTHTKLINTFISLDQTLFKKSQILDTQIADFKKKRQETLETLDIRETTIPEREASLAASVETTNFEEEFSDEKTTTKTLRMFFRNMDSHGLVKFLLEKRRESFLAREDLAKAALDCVDLLTFVLDAVEEFVGLKMSFVKVKGMTDRRWAYGLLTHTALALPSHGVARSLKERAFKVLEIWKGVLLGGSDGTGSGEATMFLQIVIAFGLKHKFDDQFLMNMVKEFAGGRDMAKFALALGFGDKMGDIIEELVKKGKEIEAVYFAHEAGLTEQFPPVPLLESSLKKYRENTCKVSSSLDDVSHDMSGIRTVIKCIEDNKLESQFTTADLQTRLSELDKIKSRKRSVTTTSTSTPLNKRSRSERGGSGSSRPPKAVRLALARKKLLAETAHQQSASTLSAPYSSYGVDYRYPSSQTSGNHRNQYAYPSQDIDATATHGDGYGTYDYASVSLPASLVPTYPTTDKF</sequence>
<keyword evidence="3 5" id="KW-0221">Differentiation</keyword>
<name>A0A2U1MNR0_ARTAN</name>
<dbReference type="GO" id="GO:0030154">
    <property type="term" value="P:cell differentiation"/>
    <property type="evidence" value="ECO:0007669"/>
    <property type="project" value="UniProtKB-KW"/>
</dbReference>
<protein>
    <recommendedName>
        <fullName evidence="5">FRIGIDA-like protein</fullName>
    </recommendedName>
</protein>
<evidence type="ECO:0000256" key="4">
    <source>
        <dbReference type="ARBA" id="ARBA00023089"/>
    </source>
</evidence>
<dbReference type="STRING" id="35608.A0A2U1MNR0"/>
<comment type="caution">
    <text evidence="7">The sequence shown here is derived from an EMBL/GenBank/DDBJ whole genome shotgun (WGS) entry which is preliminary data.</text>
</comment>
<organism evidence="7 8">
    <name type="scientific">Artemisia annua</name>
    <name type="common">Sweet wormwood</name>
    <dbReference type="NCBI Taxonomy" id="35608"/>
    <lineage>
        <taxon>Eukaryota</taxon>
        <taxon>Viridiplantae</taxon>
        <taxon>Streptophyta</taxon>
        <taxon>Embryophyta</taxon>
        <taxon>Tracheophyta</taxon>
        <taxon>Spermatophyta</taxon>
        <taxon>Magnoliopsida</taxon>
        <taxon>eudicotyledons</taxon>
        <taxon>Gunneridae</taxon>
        <taxon>Pentapetalae</taxon>
        <taxon>asterids</taxon>
        <taxon>campanulids</taxon>
        <taxon>Asterales</taxon>
        <taxon>Asteraceae</taxon>
        <taxon>Asteroideae</taxon>
        <taxon>Anthemideae</taxon>
        <taxon>Artemisiinae</taxon>
        <taxon>Artemisia</taxon>
    </lineage>
</organism>
<dbReference type="GO" id="GO:0009908">
    <property type="term" value="P:flower development"/>
    <property type="evidence" value="ECO:0007669"/>
    <property type="project" value="UniProtKB-KW"/>
</dbReference>
<evidence type="ECO:0000256" key="1">
    <source>
        <dbReference type="ARBA" id="ARBA00008956"/>
    </source>
</evidence>
<keyword evidence="4 5" id="KW-0287">Flowering</keyword>